<dbReference type="SUPFAM" id="SSF47616">
    <property type="entry name" value="GST C-terminal domain-like"/>
    <property type="match status" value="1"/>
</dbReference>
<dbReference type="InterPro" id="IPR036282">
    <property type="entry name" value="Glutathione-S-Trfase_C_sf"/>
</dbReference>
<feature type="domain" description="Thioredoxin-like fold" evidence="4">
    <location>
        <begin position="46"/>
        <end position="134"/>
    </location>
</feature>
<feature type="non-terminal residue" evidence="5">
    <location>
        <position position="1"/>
    </location>
</feature>
<dbReference type="InterPro" id="IPR036249">
    <property type="entry name" value="Thioredoxin-like_sf"/>
</dbReference>
<evidence type="ECO:0000313" key="5">
    <source>
        <dbReference type="EMBL" id="GMT27265.1"/>
    </source>
</evidence>
<dbReference type="GO" id="GO:0005737">
    <property type="term" value="C:cytoplasm"/>
    <property type="evidence" value="ECO:0007669"/>
    <property type="project" value="TreeGrafter"/>
</dbReference>
<sequence>AMAMAWDDGNHIEEPHDPLIAHLRIHDHRILLIQFPRARCCPSISPFALKLETWLRVADLPYLNVSNKFRQRSTKGQIPYIELDGEQVADTHFIIKRLKKEFERNNPDADLSEEEVALTKSYLALIENRLFWVYENSLAHNNKWLATDDGFAGHFSKWKLRLFRLLALRPLKCMLRRNCTLQGVRRLTQLEIEAQAKADLTALSTLLGEKDYFFGDKPTTLDCSAYGLLIVFLHTPTWPTPIKRHLEENCANLVRMVQRIREGYWADWDEACSNLSLHTEWKRARMIAERYSLAPCEVSDSNLPETAEKIEKEDEEKKESEEGTSNREEKDA</sequence>
<dbReference type="SUPFAM" id="SSF52833">
    <property type="entry name" value="Thioredoxin-like"/>
    <property type="match status" value="1"/>
</dbReference>
<dbReference type="InterPro" id="IPR033468">
    <property type="entry name" value="Metaxin_GST"/>
</dbReference>
<dbReference type="SFLD" id="SFLDS00019">
    <property type="entry name" value="Glutathione_Transferase_(cytos"/>
    <property type="match status" value="1"/>
</dbReference>
<protein>
    <recommendedName>
        <fullName evidence="7">Failed axon connections-like protein</fullName>
    </recommendedName>
</protein>
<dbReference type="EMBL" id="BTSY01000005">
    <property type="protein sequence ID" value="GMT27265.1"/>
    <property type="molecule type" value="Genomic_DNA"/>
</dbReference>
<comment type="similarity">
    <text evidence="1">Belongs to the FAX family.</text>
</comment>
<reference evidence="5" key="1">
    <citation type="submission" date="2023-10" db="EMBL/GenBank/DDBJ databases">
        <title>Genome assembly of Pristionchus species.</title>
        <authorList>
            <person name="Yoshida K."/>
            <person name="Sommer R.J."/>
        </authorList>
    </citation>
    <scope>NUCLEOTIDE SEQUENCE</scope>
    <source>
        <strain evidence="5">RS5133</strain>
    </source>
</reference>
<dbReference type="AlphaFoldDB" id="A0AAV5W9D4"/>
<dbReference type="Pfam" id="PF17171">
    <property type="entry name" value="GST_C_6"/>
    <property type="match status" value="1"/>
</dbReference>
<accession>A0AAV5W9D4</accession>
<dbReference type="PANTHER" id="PTHR12289">
    <property type="entry name" value="METAXIN RELATED"/>
    <property type="match status" value="1"/>
</dbReference>
<feature type="region of interest" description="Disordered" evidence="2">
    <location>
        <begin position="299"/>
        <end position="332"/>
    </location>
</feature>
<evidence type="ECO:0000259" key="3">
    <source>
        <dbReference type="Pfam" id="PF17171"/>
    </source>
</evidence>
<evidence type="ECO:0000256" key="2">
    <source>
        <dbReference type="SAM" id="MobiDB-lite"/>
    </source>
</evidence>
<evidence type="ECO:0008006" key="7">
    <source>
        <dbReference type="Google" id="ProtNLM"/>
    </source>
</evidence>
<organism evidence="5 6">
    <name type="scientific">Pristionchus fissidentatus</name>
    <dbReference type="NCBI Taxonomy" id="1538716"/>
    <lineage>
        <taxon>Eukaryota</taxon>
        <taxon>Metazoa</taxon>
        <taxon>Ecdysozoa</taxon>
        <taxon>Nematoda</taxon>
        <taxon>Chromadorea</taxon>
        <taxon>Rhabditida</taxon>
        <taxon>Rhabditina</taxon>
        <taxon>Diplogasteromorpha</taxon>
        <taxon>Diplogasteroidea</taxon>
        <taxon>Neodiplogasteridae</taxon>
        <taxon>Pristionchus</taxon>
    </lineage>
</organism>
<dbReference type="PANTHER" id="PTHR12289:SF72">
    <property type="entry name" value="GST N-TERMINAL DOMAIN-CONTAINING PROTEIN"/>
    <property type="match status" value="1"/>
</dbReference>
<dbReference type="SFLD" id="SFLDG01180">
    <property type="entry name" value="SUF1"/>
    <property type="match status" value="1"/>
</dbReference>
<dbReference type="Pfam" id="PF17172">
    <property type="entry name" value="GST_N_4"/>
    <property type="match status" value="1"/>
</dbReference>
<comment type="caution">
    <text evidence="5">The sequence shown here is derived from an EMBL/GenBank/DDBJ whole genome shotgun (WGS) entry which is preliminary data.</text>
</comment>
<dbReference type="Gene3D" id="1.20.1050.10">
    <property type="match status" value="1"/>
</dbReference>
<gene>
    <name evidence="5" type="ORF">PFISCL1PPCAC_18562</name>
</gene>
<feature type="compositionally biased region" description="Basic and acidic residues" evidence="2">
    <location>
        <begin position="306"/>
        <end position="332"/>
    </location>
</feature>
<dbReference type="CDD" id="cd03193">
    <property type="entry name" value="GST_C_Metaxin"/>
    <property type="match status" value="1"/>
</dbReference>
<dbReference type="Proteomes" id="UP001432322">
    <property type="component" value="Unassembled WGS sequence"/>
</dbReference>
<dbReference type="InterPro" id="IPR040079">
    <property type="entry name" value="Glutathione_S-Trfase"/>
</dbReference>
<dbReference type="SFLD" id="SFLDG01200">
    <property type="entry name" value="SUF1.1"/>
    <property type="match status" value="1"/>
</dbReference>
<evidence type="ECO:0000313" key="6">
    <source>
        <dbReference type="Proteomes" id="UP001432322"/>
    </source>
</evidence>
<keyword evidence="6" id="KW-1185">Reference proteome</keyword>
<dbReference type="InterPro" id="IPR026928">
    <property type="entry name" value="FAX/IsoI-like"/>
</dbReference>
<evidence type="ECO:0000259" key="4">
    <source>
        <dbReference type="Pfam" id="PF17172"/>
    </source>
</evidence>
<dbReference type="InterPro" id="IPR050931">
    <property type="entry name" value="Mito_Protein_Transport_Metaxin"/>
</dbReference>
<proteinExistence type="inferred from homology"/>
<dbReference type="CDD" id="cd03080">
    <property type="entry name" value="GST_N_Metaxin_like"/>
    <property type="match status" value="1"/>
</dbReference>
<name>A0AAV5W9D4_9BILA</name>
<evidence type="ECO:0000256" key="1">
    <source>
        <dbReference type="ARBA" id="ARBA00006475"/>
    </source>
</evidence>
<feature type="domain" description="Metaxin glutathione S-transferase" evidence="3">
    <location>
        <begin position="196"/>
        <end position="260"/>
    </location>
</feature>
<dbReference type="InterPro" id="IPR012336">
    <property type="entry name" value="Thioredoxin-like_fold"/>
</dbReference>